<name>A0A8H2JSW2_9GAMM</name>
<protein>
    <submittedName>
        <fullName evidence="6">LysR family transcriptional regulator</fullName>
    </submittedName>
</protein>
<keyword evidence="7" id="KW-1185">Reference proteome</keyword>
<dbReference type="InterPro" id="IPR036390">
    <property type="entry name" value="WH_DNA-bd_sf"/>
</dbReference>
<evidence type="ECO:0000256" key="4">
    <source>
        <dbReference type="ARBA" id="ARBA00023163"/>
    </source>
</evidence>
<gene>
    <name evidence="6" type="ORF">FCS21_02780</name>
</gene>
<organism evidence="6 7">
    <name type="scientific">Colwellia ponticola</name>
    <dbReference type="NCBI Taxonomy" id="2304625"/>
    <lineage>
        <taxon>Bacteria</taxon>
        <taxon>Pseudomonadati</taxon>
        <taxon>Pseudomonadota</taxon>
        <taxon>Gammaproteobacteria</taxon>
        <taxon>Alteromonadales</taxon>
        <taxon>Colwelliaceae</taxon>
        <taxon>Colwellia</taxon>
    </lineage>
</organism>
<dbReference type="SUPFAM" id="SSF53850">
    <property type="entry name" value="Periplasmic binding protein-like II"/>
    <property type="match status" value="1"/>
</dbReference>
<keyword evidence="4" id="KW-0804">Transcription</keyword>
<dbReference type="AlphaFoldDB" id="A0A8H2JSW2"/>
<dbReference type="Pfam" id="PF03466">
    <property type="entry name" value="LysR_substrate"/>
    <property type="match status" value="1"/>
</dbReference>
<dbReference type="Pfam" id="PF00126">
    <property type="entry name" value="HTH_1"/>
    <property type="match status" value="1"/>
</dbReference>
<evidence type="ECO:0000313" key="7">
    <source>
        <dbReference type="Proteomes" id="UP000307702"/>
    </source>
</evidence>
<evidence type="ECO:0000256" key="1">
    <source>
        <dbReference type="ARBA" id="ARBA00009437"/>
    </source>
</evidence>
<dbReference type="GO" id="GO:0000976">
    <property type="term" value="F:transcription cis-regulatory region binding"/>
    <property type="evidence" value="ECO:0007669"/>
    <property type="project" value="TreeGrafter"/>
</dbReference>
<dbReference type="RefSeq" id="WP_138620431.1">
    <property type="nucleotide sequence ID" value="NZ_SZVP01000001.1"/>
</dbReference>
<dbReference type="Gene3D" id="3.40.190.290">
    <property type="match status" value="1"/>
</dbReference>
<dbReference type="PROSITE" id="PS50931">
    <property type="entry name" value="HTH_LYSR"/>
    <property type="match status" value="1"/>
</dbReference>
<dbReference type="PANTHER" id="PTHR30126:SF94">
    <property type="entry name" value="LYSR FAMILY TRANSCRIPTIONAL REGULATOR"/>
    <property type="match status" value="1"/>
</dbReference>
<keyword evidence="2" id="KW-0805">Transcription regulation</keyword>
<comment type="caution">
    <text evidence="6">The sequence shown here is derived from an EMBL/GenBank/DDBJ whole genome shotgun (WGS) entry which is preliminary data.</text>
</comment>
<dbReference type="EMBL" id="SZVP01000001">
    <property type="protein sequence ID" value="TMM47903.1"/>
    <property type="molecule type" value="Genomic_DNA"/>
</dbReference>
<dbReference type="Gene3D" id="1.10.10.10">
    <property type="entry name" value="Winged helix-like DNA-binding domain superfamily/Winged helix DNA-binding domain"/>
    <property type="match status" value="1"/>
</dbReference>
<dbReference type="GO" id="GO:0003700">
    <property type="term" value="F:DNA-binding transcription factor activity"/>
    <property type="evidence" value="ECO:0007669"/>
    <property type="project" value="InterPro"/>
</dbReference>
<dbReference type="InterPro" id="IPR005119">
    <property type="entry name" value="LysR_subst-bd"/>
</dbReference>
<dbReference type="InterPro" id="IPR000847">
    <property type="entry name" value="LysR_HTH_N"/>
</dbReference>
<keyword evidence="3" id="KW-0238">DNA-binding</keyword>
<reference evidence="6 7" key="1">
    <citation type="submission" date="2019-05" db="EMBL/GenBank/DDBJ databases">
        <title>Colwellia ponticola sp. nov., isolated from seawater.</title>
        <authorList>
            <person name="Yoon J.-H."/>
        </authorList>
    </citation>
    <scope>NUCLEOTIDE SEQUENCE [LARGE SCALE GENOMIC DNA]</scope>
    <source>
        <strain evidence="6 7">OISW-25</strain>
    </source>
</reference>
<dbReference type="InterPro" id="IPR036388">
    <property type="entry name" value="WH-like_DNA-bd_sf"/>
</dbReference>
<proteinExistence type="inferred from homology"/>
<dbReference type="OrthoDB" id="9808620at2"/>
<feature type="domain" description="HTH lysR-type" evidence="5">
    <location>
        <begin position="3"/>
        <end position="60"/>
    </location>
</feature>
<comment type="similarity">
    <text evidence="1">Belongs to the LysR transcriptional regulatory family.</text>
</comment>
<evidence type="ECO:0000256" key="3">
    <source>
        <dbReference type="ARBA" id="ARBA00023125"/>
    </source>
</evidence>
<sequence length="290" mass="31493">MSVSIKKLQLFEATARLGKLTTAASELALSQSAASQALKELEASLGYVLFERVGRDLVITENGLKSLPKVRQIADLLDSLTLANVDTMSGVLRIVASATIATYLLPKLIATFVKIYPEVIPEIHIGNTQMVIDYLDKGKASIGLIEGPAAHKNLQITLWQQDKLQIFCPPGHPLAGKGTISIEQLQQQSWVLREQGSGTRAIFDTAIEQAGARINLAMELTRQDAIKESVKAGLGLGCLSQLIIADDLNKGSLVVLESPLNLSRRFALVTHKSSHHNTLTQTFIDYLTTL</sequence>
<dbReference type="CDD" id="cd08420">
    <property type="entry name" value="PBP2_CysL_like"/>
    <property type="match status" value="1"/>
</dbReference>
<dbReference type="SUPFAM" id="SSF46785">
    <property type="entry name" value="Winged helix' DNA-binding domain"/>
    <property type="match status" value="1"/>
</dbReference>
<evidence type="ECO:0000313" key="6">
    <source>
        <dbReference type="EMBL" id="TMM47903.1"/>
    </source>
</evidence>
<dbReference type="PANTHER" id="PTHR30126">
    <property type="entry name" value="HTH-TYPE TRANSCRIPTIONAL REGULATOR"/>
    <property type="match status" value="1"/>
</dbReference>
<evidence type="ECO:0000256" key="2">
    <source>
        <dbReference type="ARBA" id="ARBA00023015"/>
    </source>
</evidence>
<dbReference type="Proteomes" id="UP000307702">
    <property type="component" value="Unassembled WGS sequence"/>
</dbReference>
<evidence type="ECO:0000259" key="5">
    <source>
        <dbReference type="PROSITE" id="PS50931"/>
    </source>
</evidence>
<accession>A0A8H2JSW2</accession>
<dbReference type="PRINTS" id="PR00039">
    <property type="entry name" value="HTHLYSR"/>
</dbReference>